<organism evidence="2 3">
    <name type="scientific">Ceratopteris richardii</name>
    <name type="common">Triangle waterfern</name>
    <dbReference type="NCBI Taxonomy" id="49495"/>
    <lineage>
        <taxon>Eukaryota</taxon>
        <taxon>Viridiplantae</taxon>
        <taxon>Streptophyta</taxon>
        <taxon>Embryophyta</taxon>
        <taxon>Tracheophyta</taxon>
        <taxon>Polypodiopsida</taxon>
        <taxon>Polypodiidae</taxon>
        <taxon>Polypodiales</taxon>
        <taxon>Pteridineae</taxon>
        <taxon>Pteridaceae</taxon>
        <taxon>Parkerioideae</taxon>
        <taxon>Ceratopteris</taxon>
    </lineage>
</organism>
<reference evidence="2" key="1">
    <citation type="submission" date="2021-08" db="EMBL/GenBank/DDBJ databases">
        <title>WGS assembly of Ceratopteris richardii.</title>
        <authorList>
            <person name="Marchant D.B."/>
            <person name="Chen G."/>
            <person name="Jenkins J."/>
            <person name="Shu S."/>
            <person name="Leebens-Mack J."/>
            <person name="Grimwood J."/>
            <person name="Schmutz J."/>
            <person name="Soltis P."/>
            <person name="Soltis D."/>
            <person name="Chen Z.-H."/>
        </authorList>
    </citation>
    <scope>NUCLEOTIDE SEQUENCE</scope>
    <source>
        <strain evidence="2">Whitten #5841</strain>
        <tissue evidence="2">Leaf</tissue>
    </source>
</reference>
<keyword evidence="3" id="KW-1185">Reference proteome</keyword>
<comment type="caution">
    <text evidence="2">The sequence shown here is derived from an EMBL/GenBank/DDBJ whole genome shotgun (WGS) entry which is preliminary data.</text>
</comment>
<accession>A0A8T2UAX3</accession>
<keyword evidence="1" id="KW-1133">Transmembrane helix</keyword>
<name>A0A8T2UAX3_CERRI</name>
<dbReference type="EMBL" id="CM035412">
    <property type="protein sequence ID" value="KAH7433047.1"/>
    <property type="molecule type" value="Genomic_DNA"/>
</dbReference>
<evidence type="ECO:0000313" key="3">
    <source>
        <dbReference type="Proteomes" id="UP000825935"/>
    </source>
</evidence>
<dbReference type="Proteomes" id="UP000825935">
    <property type="component" value="Chromosome 7"/>
</dbReference>
<evidence type="ECO:0000256" key="1">
    <source>
        <dbReference type="SAM" id="Phobius"/>
    </source>
</evidence>
<sequence length="117" mass="13987">MFILYYAHKRHKMQPSKLPSHAFPCNMHPHKFCRKYKNDCTRSLFTSMHLHMNMENAQTILYQKNLWRINTFPIKFSKSSLSHVGVVVFVCLLHGEGIHSIYMYMCFSTRYPMRVII</sequence>
<evidence type="ECO:0000313" key="2">
    <source>
        <dbReference type="EMBL" id="KAH7433047.1"/>
    </source>
</evidence>
<keyword evidence="1" id="KW-0472">Membrane</keyword>
<dbReference type="AlphaFoldDB" id="A0A8T2UAX3"/>
<gene>
    <name evidence="2" type="ORF">KP509_07G052200</name>
</gene>
<protein>
    <submittedName>
        <fullName evidence="2">Uncharacterized protein</fullName>
    </submittedName>
</protein>
<keyword evidence="1" id="KW-0812">Transmembrane</keyword>
<proteinExistence type="predicted"/>
<feature type="transmembrane region" description="Helical" evidence="1">
    <location>
        <begin position="84"/>
        <end position="105"/>
    </location>
</feature>